<accession>A0ABW0K335</accession>
<sequence length="53" mass="6037">MPNGKTVPEQRFLQTDWQKNLRPKGNKLMGQIGIVGIKSGEESRFIRCDLPSH</sequence>
<evidence type="ECO:0000313" key="1">
    <source>
        <dbReference type="EMBL" id="MFC5447858.1"/>
    </source>
</evidence>
<evidence type="ECO:0000313" key="2">
    <source>
        <dbReference type="Proteomes" id="UP001596044"/>
    </source>
</evidence>
<proteinExistence type="predicted"/>
<reference evidence="2" key="1">
    <citation type="journal article" date="2019" name="Int. J. Syst. Evol. Microbiol.">
        <title>The Global Catalogue of Microorganisms (GCM) 10K type strain sequencing project: providing services to taxonomists for standard genome sequencing and annotation.</title>
        <authorList>
            <consortium name="The Broad Institute Genomics Platform"/>
            <consortium name="The Broad Institute Genome Sequencing Center for Infectious Disease"/>
            <person name="Wu L."/>
            <person name="Ma J."/>
        </authorList>
    </citation>
    <scope>NUCLEOTIDE SEQUENCE [LARGE SCALE GENOMIC DNA]</scope>
    <source>
        <strain evidence="2">KACC 11904</strain>
    </source>
</reference>
<name>A0ABW0K335_9BACL</name>
<dbReference type="Proteomes" id="UP001596044">
    <property type="component" value="Unassembled WGS sequence"/>
</dbReference>
<comment type="caution">
    <text evidence="1">The sequence shown here is derived from an EMBL/GenBank/DDBJ whole genome shotgun (WGS) entry which is preliminary data.</text>
</comment>
<gene>
    <name evidence="1" type="ORF">ACFPOG_06285</name>
</gene>
<dbReference type="RefSeq" id="WP_270885906.1">
    <property type="nucleotide sequence ID" value="NZ_JAQFVF010000092.1"/>
</dbReference>
<organism evidence="1 2">
    <name type="scientific">Paenibacillus aestuarii</name>
    <dbReference type="NCBI Taxonomy" id="516965"/>
    <lineage>
        <taxon>Bacteria</taxon>
        <taxon>Bacillati</taxon>
        <taxon>Bacillota</taxon>
        <taxon>Bacilli</taxon>
        <taxon>Bacillales</taxon>
        <taxon>Paenibacillaceae</taxon>
        <taxon>Paenibacillus</taxon>
    </lineage>
</organism>
<keyword evidence="2" id="KW-1185">Reference proteome</keyword>
<dbReference type="EMBL" id="JBHSMJ010000009">
    <property type="protein sequence ID" value="MFC5447858.1"/>
    <property type="molecule type" value="Genomic_DNA"/>
</dbReference>
<protein>
    <submittedName>
        <fullName evidence="1">Uncharacterized protein</fullName>
    </submittedName>
</protein>